<proteinExistence type="predicted"/>
<gene>
    <name evidence="2" type="ORF">WJX72_000190</name>
</gene>
<keyword evidence="3" id="KW-1185">Reference proteome</keyword>
<organism evidence="2 3">
    <name type="scientific">[Myrmecia] bisecta</name>
    <dbReference type="NCBI Taxonomy" id="41462"/>
    <lineage>
        <taxon>Eukaryota</taxon>
        <taxon>Viridiplantae</taxon>
        <taxon>Chlorophyta</taxon>
        <taxon>core chlorophytes</taxon>
        <taxon>Trebouxiophyceae</taxon>
        <taxon>Trebouxiales</taxon>
        <taxon>Trebouxiaceae</taxon>
        <taxon>Myrmecia</taxon>
    </lineage>
</organism>
<accession>A0AAW1QDX5</accession>
<feature type="region of interest" description="Disordered" evidence="1">
    <location>
        <begin position="161"/>
        <end position="180"/>
    </location>
</feature>
<dbReference type="InterPro" id="IPR036534">
    <property type="entry name" value="GAR_dom_sf"/>
</dbReference>
<dbReference type="EMBL" id="JALJOR010000003">
    <property type="protein sequence ID" value="KAK9819605.1"/>
    <property type="molecule type" value="Genomic_DNA"/>
</dbReference>
<dbReference type="SUPFAM" id="SSF143575">
    <property type="entry name" value="GAS2 domain-like"/>
    <property type="match status" value="1"/>
</dbReference>
<feature type="compositionally biased region" description="Basic and acidic residues" evidence="1">
    <location>
        <begin position="77"/>
        <end position="89"/>
    </location>
</feature>
<reference evidence="2 3" key="1">
    <citation type="journal article" date="2024" name="Nat. Commun.">
        <title>Phylogenomics reveals the evolutionary origins of lichenization in chlorophyte algae.</title>
        <authorList>
            <person name="Puginier C."/>
            <person name="Libourel C."/>
            <person name="Otte J."/>
            <person name="Skaloud P."/>
            <person name="Haon M."/>
            <person name="Grisel S."/>
            <person name="Petersen M."/>
            <person name="Berrin J.G."/>
            <person name="Delaux P.M."/>
            <person name="Dal Grande F."/>
            <person name="Keller J."/>
        </authorList>
    </citation>
    <scope>NUCLEOTIDE SEQUENCE [LARGE SCALE GENOMIC DNA]</scope>
    <source>
        <strain evidence="2 3">SAG 2043</strain>
    </source>
</reference>
<evidence type="ECO:0000256" key="1">
    <source>
        <dbReference type="SAM" id="MobiDB-lite"/>
    </source>
</evidence>
<evidence type="ECO:0000313" key="3">
    <source>
        <dbReference type="Proteomes" id="UP001489004"/>
    </source>
</evidence>
<sequence>MDDQDWWLAVAGEISVLQEGALRAGVHVERLGALEAQVAQLQNVLEVVCAELEAGHKTTHALEKRALAAEGALERANERARAAEDELARQRRTASAPLRQGHSHGTATTGAPPGSPQADHERAHQIGALYAELVGDAERARRGRQMQPNGTKLALTRLSPSKGIHKSLPGSPQSARSGSAPIMGSAQKAALRQTYGADSHFEAIKDSYFNGAGGQDDLTDRDKTHRWLRGIMSSKSVVDADPKHVDKLVRQLQSLCLQHGINLPLKRTGPCQYSLGSSRMSLKTINGKLMVRCGGGYEHILSAVEKLPVPLHS</sequence>
<comment type="caution">
    <text evidence="2">The sequence shown here is derived from an EMBL/GenBank/DDBJ whole genome shotgun (WGS) entry which is preliminary data.</text>
</comment>
<protein>
    <submittedName>
        <fullName evidence="2">Uncharacterized protein</fullName>
    </submittedName>
</protein>
<feature type="region of interest" description="Disordered" evidence="1">
    <location>
        <begin position="77"/>
        <end position="121"/>
    </location>
</feature>
<evidence type="ECO:0000313" key="2">
    <source>
        <dbReference type="EMBL" id="KAK9819605.1"/>
    </source>
</evidence>
<dbReference type="AlphaFoldDB" id="A0AAW1QDX5"/>
<dbReference type="Proteomes" id="UP001489004">
    <property type="component" value="Unassembled WGS sequence"/>
</dbReference>
<dbReference type="GO" id="GO:0008017">
    <property type="term" value="F:microtubule binding"/>
    <property type="evidence" value="ECO:0007669"/>
    <property type="project" value="InterPro"/>
</dbReference>
<name>A0AAW1QDX5_9CHLO</name>